<sequence>MAYGFLLSRIWQFMCGSIAYELSEGGLNLPAPKNYKLLPSEDDGRLIPTQAGFEKEEWVASLFTTSVIFVLFQMVLISPISVPDDAARIFATFLAGTVIYIGAKPFCLTNSSIVYCGDMSYVLYLIHWPVIVAVRYYTDTQLLNVKSKSLLYVRDISAVFVVLVISLGLTMLIHHFVEKFFIESGVLPALICVVACYAFILGTKPEYLTAPSLDSIDPNSSKIRYAIEWNLREDRKVYFQLPCGTDDDTQLYTNFTEEPQLRCVAKGNGTANILLIGNSIAYRAYPLIYDILKGRFSKFRLYSRSSCPPLSNWCEQFSTATRKVVQREKPDILLNIHHSLHPPFIAPIEDLTTDLIFNQFQSNIDFFSNFSQHIVIDMPYYKYTGLRTAAVLAKRLQLGLPPGDDLIVTWEQYINQTRYHRMRISSIHCKKCIINDVNTDPLCRIVKLPGCSALYGPETDAK</sequence>
<evidence type="ECO:0000313" key="4">
    <source>
        <dbReference type="Proteomes" id="UP000252519"/>
    </source>
</evidence>
<reference evidence="3 4" key="1">
    <citation type="submission" date="2014-10" db="EMBL/GenBank/DDBJ databases">
        <title>Draft genome of the hookworm Ancylostoma caninum.</title>
        <authorList>
            <person name="Mitreva M."/>
        </authorList>
    </citation>
    <scope>NUCLEOTIDE SEQUENCE [LARGE SCALE GENOMIC DNA]</scope>
    <source>
        <strain evidence="3 4">Baltimore</strain>
    </source>
</reference>
<name>A0A368GI34_ANCCA</name>
<dbReference type="EMBL" id="JOJR01000182">
    <property type="protein sequence ID" value="RCN42720.1"/>
    <property type="molecule type" value="Genomic_DNA"/>
</dbReference>
<organism evidence="3 4">
    <name type="scientific">Ancylostoma caninum</name>
    <name type="common">Dog hookworm</name>
    <dbReference type="NCBI Taxonomy" id="29170"/>
    <lineage>
        <taxon>Eukaryota</taxon>
        <taxon>Metazoa</taxon>
        <taxon>Ecdysozoa</taxon>
        <taxon>Nematoda</taxon>
        <taxon>Chromadorea</taxon>
        <taxon>Rhabditida</taxon>
        <taxon>Rhabditina</taxon>
        <taxon>Rhabditomorpha</taxon>
        <taxon>Strongyloidea</taxon>
        <taxon>Ancylostomatidae</taxon>
        <taxon>Ancylostomatinae</taxon>
        <taxon>Ancylostoma</taxon>
    </lineage>
</organism>
<dbReference type="OrthoDB" id="5872939at2759"/>
<accession>A0A368GI34</accession>
<dbReference type="InterPro" id="IPR050879">
    <property type="entry name" value="Acyltransferase_3"/>
</dbReference>
<keyword evidence="1" id="KW-0472">Membrane</keyword>
<gene>
    <name evidence="3" type="ORF">ANCCAN_11309</name>
</gene>
<keyword evidence="1" id="KW-1133">Transmembrane helix</keyword>
<feature type="transmembrane region" description="Helical" evidence="1">
    <location>
        <begin position="150"/>
        <end position="174"/>
    </location>
</feature>
<feature type="transmembrane region" description="Helical" evidence="1">
    <location>
        <begin position="89"/>
        <end position="115"/>
    </location>
</feature>
<dbReference type="Pfam" id="PF19040">
    <property type="entry name" value="SGNH"/>
    <property type="match status" value="1"/>
</dbReference>
<dbReference type="GO" id="GO:0016020">
    <property type="term" value="C:membrane"/>
    <property type="evidence" value="ECO:0007669"/>
    <property type="project" value="TreeGrafter"/>
</dbReference>
<dbReference type="InterPro" id="IPR043968">
    <property type="entry name" value="SGNH"/>
</dbReference>
<dbReference type="AlphaFoldDB" id="A0A368GI34"/>
<feature type="transmembrane region" description="Helical" evidence="1">
    <location>
        <begin position="58"/>
        <end position="77"/>
    </location>
</feature>
<feature type="transmembrane region" description="Helical" evidence="1">
    <location>
        <begin position="121"/>
        <end position="138"/>
    </location>
</feature>
<evidence type="ECO:0000313" key="3">
    <source>
        <dbReference type="EMBL" id="RCN42720.1"/>
    </source>
</evidence>
<dbReference type="Proteomes" id="UP000252519">
    <property type="component" value="Unassembled WGS sequence"/>
</dbReference>
<keyword evidence="4" id="KW-1185">Reference proteome</keyword>
<feature type="domain" description="SGNH" evidence="2">
    <location>
        <begin position="259"/>
        <end position="436"/>
    </location>
</feature>
<dbReference type="PANTHER" id="PTHR23028:SF53">
    <property type="entry name" value="ACYL_TRANSF_3 DOMAIN-CONTAINING PROTEIN"/>
    <property type="match status" value="1"/>
</dbReference>
<evidence type="ECO:0000259" key="2">
    <source>
        <dbReference type="Pfam" id="PF19040"/>
    </source>
</evidence>
<feature type="transmembrane region" description="Helical" evidence="1">
    <location>
        <begin position="180"/>
        <end position="200"/>
    </location>
</feature>
<comment type="caution">
    <text evidence="3">The sequence shown here is derived from an EMBL/GenBank/DDBJ whole genome shotgun (WGS) entry which is preliminary data.</text>
</comment>
<dbReference type="STRING" id="29170.A0A368GI34"/>
<dbReference type="PANTHER" id="PTHR23028">
    <property type="entry name" value="ACETYLTRANSFERASE"/>
    <property type="match status" value="1"/>
</dbReference>
<proteinExistence type="predicted"/>
<dbReference type="GO" id="GO:0000271">
    <property type="term" value="P:polysaccharide biosynthetic process"/>
    <property type="evidence" value="ECO:0007669"/>
    <property type="project" value="TreeGrafter"/>
</dbReference>
<evidence type="ECO:0000256" key="1">
    <source>
        <dbReference type="SAM" id="Phobius"/>
    </source>
</evidence>
<keyword evidence="1" id="KW-0812">Transmembrane</keyword>
<protein>
    <recommendedName>
        <fullName evidence="2">SGNH domain-containing protein</fullName>
    </recommendedName>
</protein>